<gene>
    <name evidence="1" type="ORF">PsorP6_018021</name>
</gene>
<sequence length="1215" mass="135945">MDPHVYEQVLLAIQVSHSPLASPSDRQAAYAFCEAFKRRPDCATYAVALYQNPGAGDAVALHQRQHFALHVLEHHVLTQWDALSCDAQQTMRRELLDLLLRARQAEDEPVYVREKKVALLAQLAKRQFPQRYPELLPDLLHVWQSGSSDHVELVLLILRSVAEDCVSSSFNTSIPPTRRKEILQGLNVCLPQLMPVVYHELEKQYVLYKAQATTRAQHLTSRRVMHAILTMLKEFLEWMPLERPVEPATNFIRVASLLLEEPEFRIPGAECLEVYMTRSFGKEYRTIMMQSIGQILEKVDTLDLTTLEPDISANLRFHKKINDLLIAWGTCQLDVLLIETPSEQDMALLGGILRNLCKLFAHPSIIVSEAQIVLWLSVLKNKTIFQRGTTFMTDILEQLRQVAFDKYFKLGSPEREEAGSHALVCECSREDFDDHDEYIAYYGNFRGRLYALMRVLVQLNPTVVLQFLQERVVFVMTHFSAGTDHLSSDRGFCTDVSTAYLYHEGITSLVDAIVKQFPPMAMQEAVNQQILWTVLQTIVAFETSDPLLKYRQLLVLASFAKFYEVNGSALTAVFNLLFASIKFVMPGEGVHGHMSSLTINVRRRALSSLVSICQAVPAHILPVLPVLCTKAQELFAADAVTDTEGVMLYEMLVLVSNSMEKKEERVQFVQQIVQDPLARWTSPEMTALVSSPQNLVAAIEAATSRSASGQPLRGIVKTLTTLYGIAKRAGVTFESKTADDSGAFEGAWPHLLPNLCALVRSLHALQEPAIKAAMLKTSTACWLLSVSLDEVAQLLGGKNHLDEEEVAKLPIASKWSKWHKNVRDISYHLMGVALSQSSFYTHPHVASILQHSILSDLDLMEHRHLKGALAYVYLPFLKHCPKELYRSLLDPVVVAVLGHFTQRAAVILDLSSTTDKKTDTPWHALVVGVEDAKQEIAREKMVLELTRQVIDFIEYAIDAKTVVGVETDTPKHMTSPDDAFLRDYILLESPGLPFAIGALLTQIICWKDTLSCRKAVVLGDKLVNALHADTKYHALLGRDLFTAALQGILIEHDGAVKEDGLKWELINLARNIYCRLTMGLIPVEECKGIDPCNQPLRPTSSLCVSPRNLLLSLPDVTHTHVDALETLLREKHSIKTQKNAFKELLEIPRLAIRRQALTAGATLPVSGLLALSPPSMKQILDLPEKLLLPTKELEAPSAWQEAPAVALNMHSLFGA</sequence>
<organism evidence="1 2">
    <name type="scientific">Peronosclerospora sorghi</name>
    <dbReference type="NCBI Taxonomy" id="230839"/>
    <lineage>
        <taxon>Eukaryota</taxon>
        <taxon>Sar</taxon>
        <taxon>Stramenopiles</taxon>
        <taxon>Oomycota</taxon>
        <taxon>Peronosporomycetes</taxon>
        <taxon>Peronosporales</taxon>
        <taxon>Peronosporaceae</taxon>
        <taxon>Peronosclerospora</taxon>
    </lineage>
</organism>
<accession>A0ACC0WDK7</accession>
<protein>
    <submittedName>
        <fullName evidence="1">Uncharacterized protein</fullName>
    </submittedName>
</protein>
<reference evidence="1 2" key="1">
    <citation type="journal article" date="2022" name="bioRxiv">
        <title>The genome of the oomycete Peronosclerospora sorghi, a cosmopolitan pathogen of maize and sorghum, is inflated with dispersed pseudogenes.</title>
        <authorList>
            <person name="Fletcher K."/>
            <person name="Martin F."/>
            <person name="Isakeit T."/>
            <person name="Cavanaugh K."/>
            <person name="Magill C."/>
            <person name="Michelmore R."/>
        </authorList>
    </citation>
    <scope>NUCLEOTIDE SEQUENCE [LARGE SCALE GENOMIC DNA]</scope>
    <source>
        <strain evidence="1">P6</strain>
    </source>
</reference>
<evidence type="ECO:0000313" key="2">
    <source>
        <dbReference type="Proteomes" id="UP001163321"/>
    </source>
</evidence>
<comment type="caution">
    <text evidence="1">The sequence shown here is derived from an EMBL/GenBank/DDBJ whole genome shotgun (WGS) entry which is preliminary data.</text>
</comment>
<dbReference type="EMBL" id="CM047581">
    <property type="protein sequence ID" value="KAI9916190.1"/>
    <property type="molecule type" value="Genomic_DNA"/>
</dbReference>
<dbReference type="Proteomes" id="UP001163321">
    <property type="component" value="Chromosome 2"/>
</dbReference>
<evidence type="ECO:0000313" key="1">
    <source>
        <dbReference type="EMBL" id="KAI9916190.1"/>
    </source>
</evidence>
<name>A0ACC0WDK7_9STRA</name>
<proteinExistence type="predicted"/>
<keyword evidence="2" id="KW-1185">Reference proteome</keyword>